<dbReference type="GeneID" id="20645215"/>
<dbReference type="EMBL" id="JH159152">
    <property type="protein sequence ID" value="EGZ23965.1"/>
    <property type="molecule type" value="Genomic_DNA"/>
</dbReference>
<feature type="region of interest" description="Disordered" evidence="2">
    <location>
        <begin position="319"/>
        <end position="378"/>
    </location>
</feature>
<evidence type="ECO:0000313" key="3">
    <source>
        <dbReference type="EMBL" id="EGZ23965.1"/>
    </source>
</evidence>
<keyword evidence="1" id="KW-0175">Coiled coil</keyword>
<feature type="region of interest" description="Disordered" evidence="2">
    <location>
        <begin position="39"/>
        <end position="63"/>
    </location>
</feature>
<accession>G4Z025</accession>
<protein>
    <recommendedName>
        <fullName evidence="5">Retrotransposon gag domain-containing protein</fullName>
    </recommendedName>
</protein>
<sequence>MTASRASASGVEARPPTASASETQPAVVRPAFSFGSSSSYAQRTSAFGPQPAPGYQAPTGTSGPAVVSSAAPLWQHASVAPPGVGQYPWSSSNQALFPADTNRGDTTTWNSSFSSIDAQPTSQGETFSWGPGGPATSGFGGAYPGPTQVPEHGMMTFRPFIRRSRSLRSLAPAGQTSSVVGQVPVHGSYGEMARTGARTRLYSRLSQNEGTKAWVQQLPATIRHSWTALSDKFANEFCRSTESPVERYLRMKQDSRETPRTFLWRLNAAAVKANVDYQSPSGRRRHLNQFLKNLRDRELQLEETLRQVEAMERGLRRRPANDVQFVAPQSDDTTPTRPLQWDDDVNSDSSYQYDDEDDNDEVNSLKQEDTNVPGTVPGALTLGLEVPRERRHSSRHAPNVDVRDMSVTTACGQLHPAGQCEVLATIKRLTQRGKLQGVPDDVLQCLRQDVAPPLNN</sequence>
<evidence type="ECO:0000313" key="4">
    <source>
        <dbReference type="Proteomes" id="UP000002640"/>
    </source>
</evidence>
<dbReference type="AlphaFoldDB" id="G4Z025"/>
<proteinExistence type="predicted"/>
<reference evidence="3 4" key="1">
    <citation type="journal article" date="2006" name="Science">
        <title>Phytophthora genome sequences uncover evolutionary origins and mechanisms of pathogenesis.</title>
        <authorList>
            <person name="Tyler B.M."/>
            <person name="Tripathy S."/>
            <person name="Zhang X."/>
            <person name="Dehal P."/>
            <person name="Jiang R.H."/>
            <person name="Aerts A."/>
            <person name="Arredondo F.D."/>
            <person name="Baxter L."/>
            <person name="Bensasson D."/>
            <person name="Beynon J.L."/>
            <person name="Chapman J."/>
            <person name="Damasceno C.M."/>
            <person name="Dorrance A.E."/>
            <person name="Dou D."/>
            <person name="Dickerman A.W."/>
            <person name="Dubchak I.L."/>
            <person name="Garbelotto M."/>
            <person name="Gijzen M."/>
            <person name="Gordon S.G."/>
            <person name="Govers F."/>
            <person name="Grunwald N.J."/>
            <person name="Huang W."/>
            <person name="Ivors K.L."/>
            <person name="Jones R.W."/>
            <person name="Kamoun S."/>
            <person name="Krampis K."/>
            <person name="Lamour K.H."/>
            <person name="Lee M.K."/>
            <person name="McDonald W.H."/>
            <person name="Medina M."/>
            <person name="Meijer H.J."/>
            <person name="Nordberg E.K."/>
            <person name="Maclean D.J."/>
            <person name="Ospina-Giraldo M.D."/>
            <person name="Morris P.F."/>
            <person name="Phuntumart V."/>
            <person name="Putnam N.H."/>
            <person name="Rash S."/>
            <person name="Rose J.K."/>
            <person name="Sakihama Y."/>
            <person name="Salamov A.A."/>
            <person name="Savidor A."/>
            <person name="Scheuring C.F."/>
            <person name="Smith B.M."/>
            <person name="Sobral B.W."/>
            <person name="Terry A."/>
            <person name="Torto-Alalibo T.A."/>
            <person name="Win J."/>
            <person name="Xu Z."/>
            <person name="Zhang H."/>
            <person name="Grigoriev I.V."/>
            <person name="Rokhsar D.S."/>
            <person name="Boore J.L."/>
        </authorList>
    </citation>
    <scope>NUCLEOTIDE SEQUENCE [LARGE SCALE GENOMIC DNA]</scope>
    <source>
        <strain evidence="3 4">P6497</strain>
    </source>
</reference>
<evidence type="ECO:0008006" key="5">
    <source>
        <dbReference type="Google" id="ProtNLM"/>
    </source>
</evidence>
<dbReference type="Proteomes" id="UP000002640">
    <property type="component" value="Unassembled WGS sequence"/>
</dbReference>
<evidence type="ECO:0000256" key="1">
    <source>
        <dbReference type="SAM" id="Coils"/>
    </source>
</evidence>
<feature type="coiled-coil region" evidence="1">
    <location>
        <begin position="287"/>
        <end position="314"/>
    </location>
</feature>
<keyword evidence="4" id="KW-1185">Reference proteome</keyword>
<dbReference type="InParanoid" id="G4Z025"/>
<gene>
    <name evidence="3" type="ORF">PHYSODRAFT_325126</name>
</gene>
<organism evidence="3 4">
    <name type="scientific">Phytophthora sojae (strain P6497)</name>
    <name type="common">Soybean stem and root rot agent</name>
    <name type="synonym">Phytophthora megasperma f. sp. glycines</name>
    <dbReference type="NCBI Taxonomy" id="1094619"/>
    <lineage>
        <taxon>Eukaryota</taxon>
        <taxon>Sar</taxon>
        <taxon>Stramenopiles</taxon>
        <taxon>Oomycota</taxon>
        <taxon>Peronosporomycetes</taxon>
        <taxon>Peronosporales</taxon>
        <taxon>Peronosporaceae</taxon>
        <taxon>Phytophthora</taxon>
    </lineage>
</organism>
<feature type="compositionally biased region" description="Polar residues" evidence="2">
    <location>
        <begin position="362"/>
        <end position="373"/>
    </location>
</feature>
<evidence type="ECO:0000256" key="2">
    <source>
        <dbReference type="SAM" id="MobiDB-lite"/>
    </source>
</evidence>
<dbReference type="RefSeq" id="XP_009519253.1">
    <property type="nucleotide sequence ID" value="XM_009520958.1"/>
</dbReference>
<feature type="region of interest" description="Disordered" evidence="2">
    <location>
        <begin position="1"/>
        <end position="27"/>
    </location>
</feature>
<dbReference type="KEGG" id="psoj:PHYSODRAFT_325126"/>
<name>G4Z025_PHYSP</name>